<evidence type="ECO:0000313" key="7">
    <source>
        <dbReference type="Proteomes" id="UP000823046"/>
    </source>
</evidence>
<reference evidence="6 7" key="1">
    <citation type="journal article" date="2020" name="bioRxiv">
        <title>Metabolic contributions of an alphaproteobacterial endosymbiont in the apicomplexan Cardiosporidium cionae.</title>
        <authorList>
            <person name="Hunter E.S."/>
            <person name="Paight C.J."/>
            <person name="Lane C.E."/>
        </authorList>
    </citation>
    <scope>NUCLEOTIDE SEQUENCE [LARGE SCALE GENOMIC DNA]</scope>
    <source>
        <strain evidence="6">ESH_2018</strain>
    </source>
</reference>
<evidence type="ECO:0000256" key="2">
    <source>
        <dbReference type="ARBA" id="ARBA00022664"/>
    </source>
</evidence>
<dbReference type="PANTHER" id="PTHR17204:SF5">
    <property type="entry name" value="PRE-MRNA-PROCESSING FACTOR 39"/>
    <property type="match status" value="1"/>
</dbReference>
<keyword evidence="5" id="KW-0539">Nucleus</keyword>
<name>A0ABQ7JFK2_9APIC</name>
<dbReference type="InterPro" id="IPR011990">
    <property type="entry name" value="TPR-like_helical_dom_sf"/>
</dbReference>
<keyword evidence="3" id="KW-0677">Repeat</keyword>
<comment type="subcellular location">
    <subcellularLocation>
        <location evidence="1">Nucleus</location>
    </subcellularLocation>
</comment>
<evidence type="ECO:0000256" key="3">
    <source>
        <dbReference type="ARBA" id="ARBA00022737"/>
    </source>
</evidence>
<sequence length="326" mass="38363">MEEHPSKPFYLFDLLQILYKKLLDSKSHPLSGPLKKANEKQLRLVIDGKLVLADSYADVEVQSLQLTSATSLVLFEGMEAVKALIETMAGRFAVEQWCVDIRKEKLKHVEEEIAKRKPYEEKCARWFYHPAPLKPTQLVGWRDYLDFEENKFEEFMQTLKKEENDVSSLAALSSVYPSLDFLYARCLEICVNYVEFWRRRAQWLEKKGFIEDVKVLYTLGCSVMCRHRPDLLFEFAEFCERFNDIDMAKHLYEKVEREASTTSYKKLLDVWLRPIAFYRRQNETSKCVELYEKANEAIKDPQKRAVLVMDESNFYIKQMGLPQSAL</sequence>
<organism evidence="6 7">
    <name type="scientific">Cardiosporidium cionae</name>
    <dbReference type="NCBI Taxonomy" id="476202"/>
    <lineage>
        <taxon>Eukaryota</taxon>
        <taxon>Sar</taxon>
        <taxon>Alveolata</taxon>
        <taxon>Apicomplexa</taxon>
        <taxon>Aconoidasida</taxon>
        <taxon>Nephromycida</taxon>
        <taxon>Cardiosporidium</taxon>
    </lineage>
</organism>
<evidence type="ECO:0000256" key="1">
    <source>
        <dbReference type="ARBA" id="ARBA00004123"/>
    </source>
</evidence>
<protein>
    <submittedName>
        <fullName evidence="6">Uncharacterized protein</fullName>
    </submittedName>
</protein>
<dbReference type="InterPro" id="IPR059164">
    <property type="entry name" value="HAT_PRP39_C"/>
</dbReference>
<proteinExistence type="predicted"/>
<keyword evidence="7" id="KW-1185">Reference proteome</keyword>
<evidence type="ECO:0000256" key="4">
    <source>
        <dbReference type="ARBA" id="ARBA00023187"/>
    </source>
</evidence>
<dbReference type="Proteomes" id="UP000823046">
    <property type="component" value="Unassembled WGS sequence"/>
</dbReference>
<evidence type="ECO:0000256" key="5">
    <source>
        <dbReference type="ARBA" id="ARBA00023242"/>
    </source>
</evidence>
<keyword evidence="4" id="KW-0508">mRNA splicing</keyword>
<dbReference type="SUPFAM" id="SSF48452">
    <property type="entry name" value="TPR-like"/>
    <property type="match status" value="1"/>
</dbReference>
<dbReference type="Gene3D" id="1.25.40.10">
    <property type="entry name" value="Tetratricopeptide repeat domain"/>
    <property type="match status" value="1"/>
</dbReference>
<dbReference type="PANTHER" id="PTHR17204">
    <property type="entry name" value="PRE-MRNA PROCESSING PROTEIN PRP39-RELATED"/>
    <property type="match status" value="1"/>
</dbReference>
<comment type="caution">
    <text evidence="6">The sequence shown here is derived from an EMBL/GenBank/DDBJ whole genome shotgun (WGS) entry which is preliminary data.</text>
</comment>
<keyword evidence="2" id="KW-0507">mRNA processing</keyword>
<dbReference type="EMBL" id="JADAQX010000022">
    <property type="protein sequence ID" value="KAF8822812.1"/>
    <property type="molecule type" value="Genomic_DNA"/>
</dbReference>
<gene>
    <name evidence="6" type="ORF">IE077_002536</name>
</gene>
<evidence type="ECO:0000313" key="6">
    <source>
        <dbReference type="EMBL" id="KAF8822812.1"/>
    </source>
</evidence>
<dbReference type="Pfam" id="PF23241">
    <property type="entry name" value="HAT_PRP39_C"/>
    <property type="match status" value="1"/>
</dbReference>
<accession>A0ABQ7JFK2</accession>